<evidence type="ECO:0000313" key="7">
    <source>
        <dbReference type="EMBL" id="EJT48781.1"/>
    </source>
</evidence>
<dbReference type="PANTHER" id="PTHR31845">
    <property type="entry name" value="FINGER DOMAIN PROTEIN, PUTATIVE-RELATED"/>
    <property type="match status" value="1"/>
</dbReference>
<dbReference type="KEGG" id="tasa:A1Q1_02201"/>
<keyword evidence="3" id="KW-0238">DNA-binding</keyword>
<dbReference type="GeneID" id="25985715"/>
<feature type="compositionally biased region" description="Basic and acidic residues" evidence="6">
    <location>
        <begin position="570"/>
        <end position="584"/>
    </location>
</feature>
<feature type="region of interest" description="Disordered" evidence="6">
    <location>
        <begin position="42"/>
        <end position="133"/>
    </location>
</feature>
<dbReference type="OrthoDB" id="4454541at2759"/>
<evidence type="ECO:0000256" key="4">
    <source>
        <dbReference type="ARBA" id="ARBA00023163"/>
    </source>
</evidence>
<dbReference type="CDD" id="cd12148">
    <property type="entry name" value="fungal_TF_MHR"/>
    <property type="match status" value="1"/>
</dbReference>
<comment type="subcellular location">
    <subcellularLocation>
        <location evidence="1">Nucleus</location>
    </subcellularLocation>
</comment>
<evidence type="ECO:0000313" key="8">
    <source>
        <dbReference type="Proteomes" id="UP000002748"/>
    </source>
</evidence>
<dbReference type="AlphaFoldDB" id="J5T283"/>
<name>J5T283_TRIAS</name>
<comment type="caution">
    <text evidence="7">The sequence shown here is derived from an EMBL/GenBank/DDBJ whole genome shotgun (WGS) entry which is preliminary data.</text>
</comment>
<evidence type="ECO:0000256" key="3">
    <source>
        <dbReference type="ARBA" id="ARBA00023125"/>
    </source>
</evidence>
<feature type="compositionally biased region" description="Pro residues" evidence="6">
    <location>
        <begin position="586"/>
        <end position="595"/>
    </location>
</feature>
<proteinExistence type="predicted"/>
<evidence type="ECO:0000256" key="6">
    <source>
        <dbReference type="SAM" id="MobiDB-lite"/>
    </source>
</evidence>
<dbReference type="GO" id="GO:0000976">
    <property type="term" value="F:transcription cis-regulatory region binding"/>
    <property type="evidence" value="ECO:0007669"/>
    <property type="project" value="TreeGrafter"/>
</dbReference>
<dbReference type="Proteomes" id="UP000002748">
    <property type="component" value="Unassembled WGS sequence"/>
</dbReference>
<organism evidence="7 8">
    <name type="scientific">Trichosporon asahii var. asahii (strain ATCC 90039 / CBS 2479 / JCM 2466 / KCTC 7840 / NBRC 103889/ NCYC 2677 / UAMH 7654)</name>
    <name type="common">Yeast</name>
    <dbReference type="NCBI Taxonomy" id="1186058"/>
    <lineage>
        <taxon>Eukaryota</taxon>
        <taxon>Fungi</taxon>
        <taxon>Dikarya</taxon>
        <taxon>Basidiomycota</taxon>
        <taxon>Agaricomycotina</taxon>
        <taxon>Tremellomycetes</taxon>
        <taxon>Trichosporonales</taxon>
        <taxon>Trichosporonaceae</taxon>
        <taxon>Trichosporon</taxon>
    </lineage>
</organism>
<accession>J5T283</accession>
<keyword evidence="5" id="KW-0539">Nucleus</keyword>
<dbReference type="HOGENOM" id="CLU_398055_0_0_1"/>
<evidence type="ECO:0008006" key="9">
    <source>
        <dbReference type="Google" id="ProtNLM"/>
    </source>
</evidence>
<feature type="region of interest" description="Disordered" evidence="6">
    <location>
        <begin position="557"/>
        <end position="617"/>
    </location>
</feature>
<feature type="compositionally biased region" description="Pro residues" evidence="6">
    <location>
        <begin position="66"/>
        <end position="97"/>
    </location>
</feature>
<evidence type="ECO:0000256" key="5">
    <source>
        <dbReference type="ARBA" id="ARBA00023242"/>
    </source>
</evidence>
<dbReference type="EMBL" id="ALBS01000191">
    <property type="protein sequence ID" value="EJT48781.1"/>
    <property type="molecule type" value="Genomic_DNA"/>
</dbReference>
<dbReference type="PANTHER" id="PTHR31845:SF17">
    <property type="entry name" value="ZN(II)2CYS6 TRANSCRIPTION FACTOR (EUROFUNG)"/>
    <property type="match status" value="1"/>
</dbReference>
<keyword evidence="4" id="KW-0804">Transcription</keyword>
<reference evidence="7 8" key="1">
    <citation type="journal article" date="2012" name="Eukaryot. Cell">
        <title>Draft genome sequence of CBS 2479, the standard type strain of Trichosporon asahii.</title>
        <authorList>
            <person name="Yang R.Y."/>
            <person name="Li H.T."/>
            <person name="Zhu H."/>
            <person name="Zhou G.P."/>
            <person name="Wang M."/>
            <person name="Wang L."/>
        </authorList>
    </citation>
    <scope>NUCLEOTIDE SEQUENCE [LARGE SCALE GENOMIC DNA]</scope>
    <source>
        <strain evidence="8">ATCC 90039 / CBS 2479 / JCM 2466 / KCTC 7840 / NCYC 2677 / UAMH 7654</strain>
    </source>
</reference>
<dbReference type="VEuPathDB" id="FungiDB:A1Q1_02201"/>
<dbReference type="GO" id="GO:0000981">
    <property type="term" value="F:DNA-binding transcription factor activity, RNA polymerase II-specific"/>
    <property type="evidence" value="ECO:0007669"/>
    <property type="project" value="TreeGrafter"/>
</dbReference>
<sequence length="692" mass="76399">MQAHVTTATSRSRLKAVEERIGEMNDSLAEVVALQRETLRRTEAAGAATAAAGKERFVPPTTHYVRPPPPSAPGPPSPTRFWRPPPPTPPPPPPPQPVWRDYEPERTEEPHSGEPGSGSLSDAESDGPLEPPAIVYNNMLSLAEAARLREDGSYDTYDETRTFPASSGADPVEQSGKRGRRDSLILRAAPQQRGSHAGFKDPIELGWCSAAQGERLFNVFFEGASDYVPIFDPETDTWTSLRERSPFAITALILVGAKIEDAGKEPSELQRKCKEHAENMGMHTLFTPVARIEVLQAMRHALRIAYARQYWHMEAHFSIDMGLYRCLPYLVQSGMGVGKTSAELESERSSVIGARCWLAVYKSEFEMAFNLGRPGLFSAEDTIRHGRAFLLHPLTNSADARLVAVCELLTLRMPMHQPFSLWPSTARIPDLDARIAEANAEFDTWFKHWDEWFEQRAAHLRLAQVSAGTLVQMALRGSSYADNFAKANHYTHVGIAFAARMQIRLASLLPENLDLAAAARDLELLTERLAQVPGFTFARLIRDVLLRARRRRVLPPIEEMDQPTSSRFSGRFERHTPAESRARLEPLPPPPPPTPQMLAAPSPASASAPSLSPAASTLDSTLFSGSPKLPQVYGAEAVPALDFMYAEQLWPKEPGAADFALDAWFPFPPLGELSSAVDELTPDSDIHDSFAL</sequence>
<evidence type="ECO:0000256" key="2">
    <source>
        <dbReference type="ARBA" id="ARBA00023015"/>
    </source>
</evidence>
<protein>
    <recommendedName>
        <fullName evidence="9">Transcription factor domain-containing protein</fullName>
    </recommendedName>
</protein>
<dbReference type="GO" id="GO:0005634">
    <property type="term" value="C:nucleus"/>
    <property type="evidence" value="ECO:0007669"/>
    <property type="project" value="UniProtKB-SubCell"/>
</dbReference>
<feature type="compositionally biased region" description="Low complexity" evidence="6">
    <location>
        <begin position="596"/>
        <end position="617"/>
    </location>
</feature>
<keyword evidence="2" id="KW-0805">Transcription regulation</keyword>
<dbReference type="InterPro" id="IPR051089">
    <property type="entry name" value="prtT"/>
</dbReference>
<evidence type="ECO:0000256" key="1">
    <source>
        <dbReference type="ARBA" id="ARBA00004123"/>
    </source>
</evidence>
<dbReference type="RefSeq" id="XP_014180621.1">
    <property type="nucleotide sequence ID" value="XM_014325146.1"/>
</dbReference>
<feature type="region of interest" description="Disordered" evidence="6">
    <location>
        <begin position="156"/>
        <end position="197"/>
    </location>
</feature>
<feature type="compositionally biased region" description="Basic and acidic residues" evidence="6">
    <location>
        <begin position="100"/>
        <end position="112"/>
    </location>
</feature>
<feature type="compositionally biased region" description="Low complexity" evidence="6">
    <location>
        <begin position="44"/>
        <end position="65"/>
    </location>
</feature>
<gene>
    <name evidence="7" type="ORF">A1Q1_02201</name>
</gene>